<dbReference type="InterPro" id="IPR036390">
    <property type="entry name" value="WH_DNA-bd_sf"/>
</dbReference>
<dbReference type="EMBL" id="VYDA01000446">
    <property type="protein sequence ID" value="MYH62517.1"/>
    <property type="molecule type" value="Genomic_DNA"/>
</dbReference>
<feature type="region of interest" description="Disordered" evidence="1">
    <location>
        <begin position="1"/>
        <end position="32"/>
    </location>
</feature>
<dbReference type="PRINTS" id="PR00598">
    <property type="entry name" value="HTHMARR"/>
</dbReference>
<evidence type="ECO:0000256" key="1">
    <source>
        <dbReference type="SAM" id="MobiDB-lite"/>
    </source>
</evidence>
<dbReference type="PANTHER" id="PTHR33164:SF57">
    <property type="entry name" value="MARR-FAMILY TRANSCRIPTIONAL REGULATOR"/>
    <property type="match status" value="1"/>
</dbReference>
<feature type="domain" description="HTH marR-type" evidence="2">
    <location>
        <begin position="54"/>
        <end position="191"/>
    </location>
</feature>
<dbReference type="InterPro" id="IPR039422">
    <property type="entry name" value="MarR/SlyA-like"/>
</dbReference>
<dbReference type="InterPro" id="IPR000835">
    <property type="entry name" value="HTH_MarR-typ"/>
</dbReference>
<dbReference type="SUPFAM" id="SSF46785">
    <property type="entry name" value="Winged helix' DNA-binding domain"/>
    <property type="match status" value="1"/>
</dbReference>
<sequence length="203" mass="22879">MTKVSSAVHPNSQCSSPANGLSNAPDDADSRQAPDEIVGFRELLAESGLDHVHGMEILRLIKMCAGAYDRILGERMRHEEISLPQWRVLIRLYLAERNGQAALTPTDLAHSQRLSKNTISAHLRALEKSRLIERQLDPNDLRAFLIRLTTYGRSLVRTRTPQHFKFLNELIAQLSPEECELLQGLLTKLVDSLQREREPAIGL</sequence>
<dbReference type="AlphaFoldDB" id="A0A6B1G295"/>
<dbReference type="PROSITE" id="PS50995">
    <property type="entry name" value="HTH_MARR_2"/>
    <property type="match status" value="1"/>
</dbReference>
<feature type="compositionally biased region" description="Polar residues" evidence="1">
    <location>
        <begin position="1"/>
        <end position="22"/>
    </location>
</feature>
<accession>A0A6B1G295</accession>
<dbReference type="Gene3D" id="1.10.10.10">
    <property type="entry name" value="Winged helix-like DNA-binding domain superfamily/Winged helix DNA-binding domain"/>
    <property type="match status" value="1"/>
</dbReference>
<dbReference type="InterPro" id="IPR036388">
    <property type="entry name" value="WH-like_DNA-bd_sf"/>
</dbReference>
<dbReference type="SMART" id="SM00347">
    <property type="entry name" value="HTH_MARR"/>
    <property type="match status" value="1"/>
</dbReference>
<evidence type="ECO:0000313" key="3">
    <source>
        <dbReference type="EMBL" id="MYH62517.1"/>
    </source>
</evidence>
<dbReference type="Pfam" id="PF12802">
    <property type="entry name" value="MarR_2"/>
    <property type="match status" value="1"/>
</dbReference>
<proteinExistence type="predicted"/>
<evidence type="ECO:0000259" key="2">
    <source>
        <dbReference type="PROSITE" id="PS50995"/>
    </source>
</evidence>
<protein>
    <submittedName>
        <fullName evidence="3">MarR family transcriptional regulator</fullName>
    </submittedName>
</protein>
<dbReference type="GO" id="GO:0003700">
    <property type="term" value="F:DNA-binding transcription factor activity"/>
    <property type="evidence" value="ECO:0007669"/>
    <property type="project" value="InterPro"/>
</dbReference>
<organism evidence="3">
    <name type="scientific">Caldilineaceae bacterium SB0675_bin_29</name>
    <dbReference type="NCBI Taxonomy" id="2605266"/>
    <lineage>
        <taxon>Bacteria</taxon>
        <taxon>Bacillati</taxon>
        <taxon>Chloroflexota</taxon>
        <taxon>Caldilineae</taxon>
        <taxon>Caldilineales</taxon>
        <taxon>Caldilineaceae</taxon>
    </lineage>
</organism>
<gene>
    <name evidence="3" type="ORF">F4148_12435</name>
</gene>
<reference evidence="3" key="1">
    <citation type="submission" date="2019-09" db="EMBL/GenBank/DDBJ databases">
        <title>Characterisation of the sponge microbiome using genome-centric metagenomics.</title>
        <authorList>
            <person name="Engelberts J.P."/>
            <person name="Robbins S.J."/>
            <person name="De Goeij J.M."/>
            <person name="Aranda M."/>
            <person name="Bell S.C."/>
            <person name="Webster N.S."/>
        </authorList>
    </citation>
    <scope>NUCLEOTIDE SEQUENCE</scope>
    <source>
        <strain evidence="3">SB0675_bin_29</strain>
    </source>
</reference>
<comment type="caution">
    <text evidence="3">The sequence shown here is derived from an EMBL/GenBank/DDBJ whole genome shotgun (WGS) entry which is preliminary data.</text>
</comment>
<dbReference type="PANTHER" id="PTHR33164">
    <property type="entry name" value="TRANSCRIPTIONAL REGULATOR, MARR FAMILY"/>
    <property type="match status" value="1"/>
</dbReference>
<dbReference type="GO" id="GO:0006950">
    <property type="term" value="P:response to stress"/>
    <property type="evidence" value="ECO:0007669"/>
    <property type="project" value="TreeGrafter"/>
</dbReference>
<name>A0A6B1G295_9CHLR</name>